<organism evidence="1 2">
    <name type="scientific">Armillaria solidipes</name>
    <dbReference type="NCBI Taxonomy" id="1076256"/>
    <lineage>
        <taxon>Eukaryota</taxon>
        <taxon>Fungi</taxon>
        <taxon>Dikarya</taxon>
        <taxon>Basidiomycota</taxon>
        <taxon>Agaricomycotina</taxon>
        <taxon>Agaricomycetes</taxon>
        <taxon>Agaricomycetidae</taxon>
        <taxon>Agaricales</taxon>
        <taxon>Marasmiineae</taxon>
        <taxon>Physalacriaceae</taxon>
        <taxon>Armillaria</taxon>
    </lineage>
</organism>
<evidence type="ECO:0000313" key="1">
    <source>
        <dbReference type="EMBL" id="PBK69445.1"/>
    </source>
</evidence>
<accession>A0A2H3BEZ4</accession>
<dbReference type="AlphaFoldDB" id="A0A2H3BEZ4"/>
<evidence type="ECO:0000313" key="2">
    <source>
        <dbReference type="Proteomes" id="UP000218334"/>
    </source>
</evidence>
<sequence>MLNLNFGGLLAGLARPDKFVLMLYRMLIRKLSAIRKEVGAKVVTPSRYTRAVKSSIKSGTLVIGSRPVLSADRSRASSFNGDELRHSSKPTTARRKVVSNCICFCLLPRCAGFWTRCYVEKFCNTAMAWHGRSYSKVFWNRFGSRGPGFCRVGISIVQESHMSTIASA</sequence>
<reference evidence="2" key="1">
    <citation type="journal article" date="2017" name="Nat. Ecol. Evol.">
        <title>Genome expansion and lineage-specific genetic innovations in the forest pathogenic fungi Armillaria.</title>
        <authorList>
            <person name="Sipos G."/>
            <person name="Prasanna A.N."/>
            <person name="Walter M.C."/>
            <person name="O'Connor E."/>
            <person name="Balint B."/>
            <person name="Krizsan K."/>
            <person name="Kiss B."/>
            <person name="Hess J."/>
            <person name="Varga T."/>
            <person name="Slot J."/>
            <person name="Riley R."/>
            <person name="Boka B."/>
            <person name="Rigling D."/>
            <person name="Barry K."/>
            <person name="Lee J."/>
            <person name="Mihaltcheva S."/>
            <person name="LaButti K."/>
            <person name="Lipzen A."/>
            <person name="Waldron R."/>
            <person name="Moloney N.M."/>
            <person name="Sperisen C."/>
            <person name="Kredics L."/>
            <person name="Vagvoelgyi C."/>
            <person name="Patrignani A."/>
            <person name="Fitzpatrick D."/>
            <person name="Nagy I."/>
            <person name="Doyle S."/>
            <person name="Anderson J.B."/>
            <person name="Grigoriev I.V."/>
            <person name="Gueldener U."/>
            <person name="Muensterkoetter M."/>
            <person name="Nagy L.G."/>
        </authorList>
    </citation>
    <scope>NUCLEOTIDE SEQUENCE [LARGE SCALE GENOMIC DNA]</scope>
    <source>
        <strain evidence="2">28-4</strain>
    </source>
</reference>
<protein>
    <submittedName>
        <fullName evidence="1">Uncharacterized protein</fullName>
    </submittedName>
</protein>
<dbReference type="EMBL" id="KZ293429">
    <property type="protein sequence ID" value="PBK69445.1"/>
    <property type="molecule type" value="Genomic_DNA"/>
</dbReference>
<proteinExistence type="predicted"/>
<gene>
    <name evidence="1" type="ORF">ARMSODRAFT_163426</name>
</gene>
<dbReference type="Proteomes" id="UP000218334">
    <property type="component" value="Unassembled WGS sequence"/>
</dbReference>
<keyword evidence="2" id="KW-1185">Reference proteome</keyword>
<name>A0A2H3BEZ4_9AGAR</name>